<reference evidence="2" key="1">
    <citation type="submission" date="2017-03" db="EMBL/GenBank/DDBJ databases">
        <title>Phytopthora megakarya and P. palmivora, two closely related causual agents of cacao black pod achieved similar genome size and gene model numbers by different mechanisms.</title>
        <authorList>
            <person name="Ali S."/>
            <person name="Shao J."/>
            <person name="Larry D.J."/>
            <person name="Kronmiller B."/>
            <person name="Shen D."/>
            <person name="Strem M.D."/>
            <person name="Melnick R.L."/>
            <person name="Guiltinan M.J."/>
            <person name="Tyler B.M."/>
            <person name="Meinhardt L.W."/>
            <person name="Bailey B.A."/>
        </authorList>
    </citation>
    <scope>NUCLEOTIDE SEQUENCE [LARGE SCALE GENOMIC DNA]</scope>
    <source>
        <strain evidence="2">zdho120</strain>
    </source>
</reference>
<dbReference type="Proteomes" id="UP000198211">
    <property type="component" value="Unassembled WGS sequence"/>
</dbReference>
<evidence type="ECO:0000313" key="1">
    <source>
        <dbReference type="EMBL" id="OWZ22131.1"/>
    </source>
</evidence>
<dbReference type="AlphaFoldDB" id="A0A225WWV2"/>
<protein>
    <submittedName>
        <fullName evidence="1">Uncharacterized protein</fullName>
    </submittedName>
</protein>
<dbReference type="EMBL" id="NBNE01000160">
    <property type="protein sequence ID" value="OWZ22131.1"/>
    <property type="molecule type" value="Genomic_DNA"/>
</dbReference>
<gene>
    <name evidence="1" type="ORF">PHMEG_0003221</name>
</gene>
<name>A0A225WWV2_9STRA</name>
<keyword evidence="2" id="KW-1185">Reference proteome</keyword>
<proteinExistence type="predicted"/>
<comment type="caution">
    <text evidence="1">The sequence shown here is derived from an EMBL/GenBank/DDBJ whole genome shotgun (WGS) entry which is preliminary data.</text>
</comment>
<sequence length="65" mass="7594">MWTMKSWKSLGSDVIRKRQLEEEDCEFITPETDLVEALEILGSIEETIDDSDDIIERYTEVAEIE</sequence>
<organism evidence="1 2">
    <name type="scientific">Phytophthora megakarya</name>
    <dbReference type="NCBI Taxonomy" id="4795"/>
    <lineage>
        <taxon>Eukaryota</taxon>
        <taxon>Sar</taxon>
        <taxon>Stramenopiles</taxon>
        <taxon>Oomycota</taxon>
        <taxon>Peronosporomycetes</taxon>
        <taxon>Peronosporales</taxon>
        <taxon>Peronosporaceae</taxon>
        <taxon>Phytophthora</taxon>
    </lineage>
</organism>
<accession>A0A225WWV2</accession>
<evidence type="ECO:0000313" key="2">
    <source>
        <dbReference type="Proteomes" id="UP000198211"/>
    </source>
</evidence>